<dbReference type="PROSITE" id="PS00409">
    <property type="entry name" value="PROKAR_NTER_METHYL"/>
    <property type="match status" value="1"/>
</dbReference>
<evidence type="ECO:0000256" key="10">
    <source>
        <dbReference type="ARBA" id="ARBA00030775"/>
    </source>
</evidence>
<reference evidence="13 14" key="1">
    <citation type="submission" date="2018-10" db="EMBL/GenBank/DDBJ databases">
        <title>Draft genome of Cortibacter populi DSM10536.</title>
        <authorList>
            <person name="Bernier A.-M."/>
            <person name="Bernard K."/>
        </authorList>
    </citation>
    <scope>NUCLEOTIDE SEQUENCE [LARGE SCALE GENOMIC DNA]</scope>
    <source>
        <strain evidence="13 14">DSM 105136</strain>
    </source>
</reference>
<evidence type="ECO:0000256" key="4">
    <source>
        <dbReference type="ARBA" id="ARBA00022481"/>
    </source>
</evidence>
<dbReference type="InterPro" id="IPR045584">
    <property type="entry name" value="Pilin-like"/>
</dbReference>
<evidence type="ECO:0000256" key="11">
    <source>
        <dbReference type="SAM" id="Phobius"/>
    </source>
</evidence>
<organism evidence="13 14">
    <name type="scientific">Corticibacter populi</name>
    <dbReference type="NCBI Taxonomy" id="1550736"/>
    <lineage>
        <taxon>Bacteria</taxon>
        <taxon>Pseudomonadati</taxon>
        <taxon>Pseudomonadota</taxon>
        <taxon>Betaproteobacteria</taxon>
        <taxon>Burkholderiales</taxon>
        <taxon>Comamonadaceae</taxon>
        <taxon>Corticibacter</taxon>
    </lineage>
</organism>
<keyword evidence="5" id="KW-0997">Cell inner membrane</keyword>
<evidence type="ECO:0000256" key="9">
    <source>
        <dbReference type="ARBA" id="ARBA00025772"/>
    </source>
</evidence>
<keyword evidence="6 11" id="KW-0812">Transmembrane</keyword>
<dbReference type="Proteomes" id="UP000278006">
    <property type="component" value="Unassembled WGS sequence"/>
</dbReference>
<dbReference type="InterPro" id="IPR022346">
    <property type="entry name" value="T2SS_GspH"/>
</dbReference>
<keyword evidence="7 11" id="KW-1133">Transmembrane helix</keyword>
<evidence type="ECO:0000256" key="8">
    <source>
        <dbReference type="ARBA" id="ARBA00023136"/>
    </source>
</evidence>
<dbReference type="Pfam" id="PF12019">
    <property type="entry name" value="GspH"/>
    <property type="match status" value="1"/>
</dbReference>
<evidence type="ECO:0000256" key="5">
    <source>
        <dbReference type="ARBA" id="ARBA00022519"/>
    </source>
</evidence>
<dbReference type="EMBL" id="RDQO01000001">
    <property type="protein sequence ID" value="RMX07998.1"/>
    <property type="molecule type" value="Genomic_DNA"/>
</dbReference>
<dbReference type="PANTHER" id="PTHR30093:SF41">
    <property type="entry name" value="TYPE II SECRETION SYSTEM PROTEIN H"/>
    <property type="match status" value="1"/>
</dbReference>
<dbReference type="OrthoDB" id="8853134at2"/>
<evidence type="ECO:0000256" key="2">
    <source>
        <dbReference type="ARBA" id="ARBA00021549"/>
    </source>
</evidence>
<dbReference type="AlphaFoldDB" id="A0A3M6QYC8"/>
<name>A0A3M6QYC8_9BURK</name>
<evidence type="ECO:0000256" key="6">
    <source>
        <dbReference type="ARBA" id="ARBA00022692"/>
    </source>
</evidence>
<proteinExistence type="inferred from homology"/>
<dbReference type="SUPFAM" id="SSF54523">
    <property type="entry name" value="Pili subunits"/>
    <property type="match status" value="1"/>
</dbReference>
<keyword evidence="4" id="KW-0488">Methylation</keyword>
<keyword evidence="8 11" id="KW-0472">Membrane</keyword>
<feature type="domain" description="General secretion pathway GspH" evidence="12">
    <location>
        <begin position="78"/>
        <end position="167"/>
    </location>
</feature>
<dbReference type="PANTHER" id="PTHR30093">
    <property type="entry name" value="GENERAL SECRETION PATHWAY PROTEIN G"/>
    <property type="match status" value="1"/>
</dbReference>
<evidence type="ECO:0000256" key="3">
    <source>
        <dbReference type="ARBA" id="ARBA00022475"/>
    </source>
</evidence>
<comment type="subcellular location">
    <subcellularLocation>
        <location evidence="1">Cell inner membrane</location>
        <topology evidence="1">Single-pass membrane protein</topology>
    </subcellularLocation>
</comment>
<keyword evidence="3" id="KW-1003">Cell membrane</keyword>
<gene>
    <name evidence="13" type="ORF">D8I35_02405</name>
</gene>
<evidence type="ECO:0000313" key="13">
    <source>
        <dbReference type="EMBL" id="RMX07998.1"/>
    </source>
</evidence>
<dbReference type="Pfam" id="PF07963">
    <property type="entry name" value="N_methyl"/>
    <property type="match status" value="1"/>
</dbReference>
<feature type="transmembrane region" description="Helical" evidence="11">
    <location>
        <begin position="42"/>
        <end position="65"/>
    </location>
</feature>
<dbReference type="GO" id="GO:0015628">
    <property type="term" value="P:protein secretion by the type II secretion system"/>
    <property type="evidence" value="ECO:0007669"/>
    <property type="project" value="InterPro"/>
</dbReference>
<dbReference type="InterPro" id="IPR012902">
    <property type="entry name" value="N_methyl_site"/>
</dbReference>
<evidence type="ECO:0000313" key="14">
    <source>
        <dbReference type="Proteomes" id="UP000278006"/>
    </source>
</evidence>
<evidence type="ECO:0000259" key="12">
    <source>
        <dbReference type="Pfam" id="PF12019"/>
    </source>
</evidence>
<dbReference type="GO" id="GO:0015627">
    <property type="term" value="C:type II protein secretion system complex"/>
    <property type="evidence" value="ECO:0007669"/>
    <property type="project" value="InterPro"/>
</dbReference>
<dbReference type="Gene3D" id="3.30.700.10">
    <property type="entry name" value="Glycoprotein, Type 4 Pilin"/>
    <property type="match status" value="1"/>
</dbReference>
<dbReference type="GO" id="GO:0005886">
    <property type="term" value="C:plasma membrane"/>
    <property type="evidence" value="ECO:0007669"/>
    <property type="project" value="UniProtKB-SubCell"/>
</dbReference>
<evidence type="ECO:0000256" key="1">
    <source>
        <dbReference type="ARBA" id="ARBA00004377"/>
    </source>
</evidence>
<sequence>MTFFYIMISNVKSSQKCTRMKKSPPWLIGVARHHHVKPVRGFTLIEMMVVVALLGILAGIAVPSFQSTIANYRLSSSASELQSLIAAAKSEAISHRQTVPLTKVGSKWSFSGSTVSREWTMAGSLTATPASVTLQFAPNGTASSTLNIHLQSSNATKEYCLSVLPSGLIRLKVKGDSSC</sequence>
<keyword evidence="14" id="KW-1185">Reference proteome</keyword>
<evidence type="ECO:0000256" key="7">
    <source>
        <dbReference type="ARBA" id="ARBA00022989"/>
    </source>
</evidence>
<comment type="similarity">
    <text evidence="9">Belongs to the GSP H family.</text>
</comment>
<protein>
    <recommendedName>
        <fullName evidence="2">Type II secretion system protein H</fullName>
    </recommendedName>
    <alternativeName>
        <fullName evidence="10">General secretion pathway protein H</fullName>
    </alternativeName>
</protein>
<dbReference type="NCBIfam" id="TIGR02532">
    <property type="entry name" value="IV_pilin_GFxxxE"/>
    <property type="match status" value="1"/>
</dbReference>
<accession>A0A3M6QYC8</accession>
<comment type="caution">
    <text evidence="13">The sequence shown here is derived from an EMBL/GenBank/DDBJ whole genome shotgun (WGS) entry which is preliminary data.</text>
</comment>